<feature type="region of interest" description="Disordered" evidence="1">
    <location>
        <begin position="1"/>
        <end position="26"/>
    </location>
</feature>
<accession>A0AAV4D9D2</accession>
<evidence type="ECO:0000256" key="1">
    <source>
        <dbReference type="SAM" id="MobiDB-lite"/>
    </source>
</evidence>
<proteinExistence type="predicted"/>
<evidence type="ECO:0000313" key="2">
    <source>
        <dbReference type="EMBL" id="GFO40575.1"/>
    </source>
</evidence>
<gene>
    <name evidence="2" type="ORF">PoB_006708000</name>
</gene>
<comment type="caution">
    <text evidence="2">The sequence shown here is derived from an EMBL/GenBank/DDBJ whole genome shotgun (WGS) entry which is preliminary data.</text>
</comment>
<keyword evidence="3" id="KW-1185">Reference proteome</keyword>
<organism evidence="2 3">
    <name type="scientific">Plakobranchus ocellatus</name>
    <dbReference type="NCBI Taxonomy" id="259542"/>
    <lineage>
        <taxon>Eukaryota</taxon>
        <taxon>Metazoa</taxon>
        <taxon>Spiralia</taxon>
        <taxon>Lophotrochozoa</taxon>
        <taxon>Mollusca</taxon>
        <taxon>Gastropoda</taxon>
        <taxon>Heterobranchia</taxon>
        <taxon>Euthyneura</taxon>
        <taxon>Panpulmonata</taxon>
        <taxon>Sacoglossa</taxon>
        <taxon>Placobranchoidea</taxon>
        <taxon>Plakobranchidae</taxon>
        <taxon>Plakobranchus</taxon>
    </lineage>
</organism>
<evidence type="ECO:0000313" key="3">
    <source>
        <dbReference type="Proteomes" id="UP000735302"/>
    </source>
</evidence>
<protein>
    <submittedName>
        <fullName evidence="2">Uncharacterized protein</fullName>
    </submittedName>
</protein>
<dbReference type="AlphaFoldDB" id="A0AAV4D9D2"/>
<name>A0AAV4D9D2_9GAST</name>
<sequence>MSAFDLDESLTQRQRDGAAVSNETTRVPVQSTTVKPHLNLIRSRHAKELPQFYFRSDLMKVLQAIEGIKNYLEDNMAQGPKVCPHDNIRCVRMCFVILKHLTPLEAIQERNGEKCITLDLDRSNSGHLAPCNSSPTIHVIAVSLHMAAVFLACAVHI</sequence>
<reference evidence="2 3" key="1">
    <citation type="journal article" date="2021" name="Elife">
        <title>Chloroplast acquisition without the gene transfer in kleptoplastic sea slugs, Plakobranchus ocellatus.</title>
        <authorList>
            <person name="Maeda T."/>
            <person name="Takahashi S."/>
            <person name="Yoshida T."/>
            <person name="Shimamura S."/>
            <person name="Takaki Y."/>
            <person name="Nagai Y."/>
            <person name="Toyoda A."/>
            <person name="Suzuki Y."/>
            <person name="Arimoto A."/>
            <person name="Ishii H."/>
            <person name="Satoh N."/>
            <person name="Nishiyama T."/>
            <person name="Hasebe M."/>
            <person name="Maruyama T."/>
            <person name="Minagawa J."/>
            <person name="Obokata J."/>
            <person name="Shigenobu S."/>
        </authorList>
    </citation>
    <scope>NUCLEOTIDE SEQUENCE [LARGE SCALE GENOMIC DNA]</scope>
</reference>
<dbReference type="EMBL" id="BLXT01007620">
    <property type="protein sequence ID" value="GFO40575.1"/>
    <property type="molecule type" value="Genomic_DNA"/>
</dbReference>
<dbReference type="Proteomes" id="UP000735302">
    <property type="component" value="Unassembled WGS sequence"/>
</dbReference>